<keyword evidence="2" id="KW-1185">Reference proteome</keyword>
<reference evidence="1 2" key="1">
    <citation type="journal article" date="2014" name="Genome Biol. Evol.">
        <title>The genome of the myxosporean Thelohanellus kitauei shows adaptations to nutrient acquisition within its fish host.</title>
        <authorList>
            <person name="Yang Y."/>
            <person name="Xiong J."/>
            <person name="Zhou Z."/>
            <person name="Huo F."/>
            <person name="Miao W."/>
            <person name="Ran C."/>
            <person name="Liu Y."/>
            <person name="Zhang J."/>
            <person name="Feng J."/>
            <person name="Wang M."/>
            <person name="Wang M."/>
            <person name="Wang L."/>
            <person name="Yao B."/>
        </authorList>
    </citation>
    <scope>NUCLEOTIDE SEQUENCE [LARGE SCALE GENOMIC DNA]</scope>
    <source>
        <strain evidence="1">Wuqing</strain>
    </source>
</reference>
<dbReference type="AlphaFoldDB" id="A0A0C2NL17"/>
<proteinExistence type="predicted"/>
<protein>
    <submittedName>
        <fullName evidence="1">Uncharacterized protein</fullName>
    </submittedName>
</protein>
<dbReference type="Proteomes" id="UP000031668">
    <property type="component" value="Unassembled WGS sequence"/>
</dbReference>
<evidence type="ECO:0000313" key="2">
    <source>
        <dbReference type="Proteomes" id="UP000031668"/>
    </source>
</evidence>
<evidence type="ECO:0000313" key="1">
    <source>
        <dbReference type="EMBL" id="KII74692.1"/>
    </source>
</evidence>
<organism evidence="1 2">
    <name type="scientific">Thelohanellus kitauei</name>
    <name type="common">Myxosporean</name>
    <dbReference type="NCBI Taxonomy" id="669202"/>
    <lineage>
        <taxon>Eukaryota</taxon>
        <taxon>Metazoa</taxon>
        <taxon>Cnidaria</taxon>
        <taxon>Myxozoa</taxon>
        <taxon>Myxosporea</taxon>
        <taxon>Bivalvulida</taxon>
        <taxon>Platysporina</taxon>
        <taxon>Myxobolidae</taxon>
        <taxon>Thelohanellus</taxon>
    </lineage>
</organism>
<sequence>MAQRKKPTQEQKECILDLVDEDFSITFITLKSKLHERFGIQDQETQNQKKTKVFMTKEKTEIMKNMIRRWRSTKAIATDLNISEFSARLYKRKIEEGQEALILP</sequence>
<name>A0A0C2NL17_THEKT</name>
<dbReference type="EMBL" id="JWZT01000324">
    <property type="protein sequence ID" value="KII74692.1"/>
    <property type="molecule type" value="Genomic_DNA"/>
</dbReference>
<gene>
    <name evidence="1" type="ORF">RF11_11390</name>
</gene>
<dbReference type="OrthoDB" id="7744248at2759"/>
<comment type="caution">
    <text evidence="1">The sequence shown here is derived from an EMBL/GenBank/DDBJ whole genome shotgun (WGS) entry which is preliminary data.</text>
</comment>
<accession>A0A0C2NL17</accession>